<dbReference type="CDD" id="cd04647">
    <property type="entry name" value="LbH_MAT_like"/>
    <property type="match status" value="1"/>
</dbReference>
<dbReference type="GO" id="GO:0016746">
    <property type="term" value="F:acyltransferase activity"/>
    <property type="evidence" value="ECO:0007669"/>
    <property type="project" value="UniProtKB-KW"/>
</dbReference>
<keyword evidence="3" id="KW-0012">Acyltransferase</keyword>
<evidence type="ECO:0000313" key="3">
    <source>
        <dbReference type="EMBL" id="MBC1936873.1"/>
    </source>
</evidence>
<dbReference type="InterPro" id="IPR001451">
    <property type="entry name" value="Hexapep"/>
</dbReference>
<dbReference type="EMBL" id="JAARWN010000011">
    <property type="protein sequence ID" value="MBC1936873.1"/>
    <property type="molecule type" value="Genomic_DNA"/>
</dbReference>
<evidence type="ECO:0000256" key="1">
    <source>
        <dbReference type="ARBA" id="ARBA00022679"/>
    </source>
</evidence>
<evidence type="ECO:0000313" key="4">
    <source>
        <dbReference type="Proteomes" id="UP000535908"/>
    </source>
</evidence>
<accession>A0A7X0Y4Z3</accession>
<dbReference type="AlphaFoldDB" id="A0A7X0Y4Z3"/>
<comment type="caution">
    <text evidence="3">The sequence shown here is derived from an EMBL/GenBank/DDBJ whole genome shotgun (WGS) entry which is preliminary data.</text>
</comment>
<dbReference type="InterPro" id="IPR018357">
    <property type="entry name" value="Hexapep_transf_CS"/>
</dbReference>
<dbReference type="Pfam" id="PF00132">
    <property type="entry name" value="Hexapep"/>
    <property type="match status" value="1"/>
</dbReference>
<organism evidence="3 4">
    <name type="scientific">Listeria grandensis</name>
    <dbReference type="NCBI Taxonomy" id="1494963"/>
    <lineage>
        <taxon>Bacteria</taxon>
        <taxon>Bacillati</taxon>
        <taxon>Bacillota</taxon>
        <taxon>Bacilli</taxon>
        <taxon>Bacillales</taxon>
        <taxon>Listeriaceae</taxon>
        <taxon>Listeria</taxon>
    </lineage>
</organism>
<protein>
    <submittedName>
        <fullName evidence="3">Acyltransferase</fullName>
    </submittedName>
</protein>
<dbReference type="InterPro" id="IPR051159">
    <property type="entry name" value="Hexapeptide_acetyltransf"/>
</dbReference>
<dbReference type="RefSeq" id="WP_185410410.1">
    <property type="nucleotide sequence ID" value="NZ_JAARRE010000008.1"/>
</dbReference>
<dbReference type="PANTHER" id="PTHR23416">
    <property type="entry name" value="SIALIC ACID SYNTHASE-RELATED"/>
    <property type="match status" value="1"/>
</dbReference>
<keyword evidence="1 3" id="KW-0808">Transferase</keyword>
<keyword evidence="2" id="KW-0677">Repeat</keyword>
<sequence length="165" mass="18334">MRRTKRFETKGDINPLWKVYRTVSFGRTLKNTLIIEFGRIFPFMGVKRWLYQHGLGMSIGANTSIAYKVTVDLFYPEKITIGQNSVIGFHTTILTHEYLIKEYRIGEVVIGDAVMIGANVTILPGVRIGDGAVIGAGTVVSKDVPAKCFARGNPMIINEIEEVAL</sequence>
<dbReference type="Proteomes" id="UP000535908">
    <property type="component" value="Unassembled WGS sequence"/>
</dbReference>
<proteinExistence type="predicted"/>
<gene>
    <name evidence="3" type="ORF">HCA69_10875</name>
</gene>
<evidence type="ECO:0000256" key="2">
    <source>
        <dbReference type="ARBA" id="ARBA00022737"/>
    </source>
</evidence>
<reference evidence="3 4" key="1">
    <citation type="submission" date="2020-03" db="EMBL/GenBank/DDBJ databases">
        <title>Soil Listeria distribution.</title>
        <authorList>
            <person name="Liao J."/>
            <person name="Wiedmann M."/>
        </authorList>
    </citation>
    <scope>NUCLEOTIDE SEQUENCE [LARGE SCALE GENOMIC DNA]</scope>
    <source>
        <strain evidence="3 4">FSL L7-0741</strain>
    </source>
</reference>
<dbReference type="SUPFAM" id="SSF51161">
    <property type="entry name" value="Trimeric LpxA-like enzymes"/>
    <property type="match status" value="1"/>
</dbReference>
<name>A0A7X0Y4Z3_9LIST</name>
<dbReference type="PROSITE" id="PS00101">
    <property type="entry name" value="HEXAPEP_TRANSFERASES"/>
    <property type="match status" value="1"/>
</dbReference>
<dbReference type="InterPro" id="IPR011004">
    <property type="entry name" value="Trimer_LpxA-like_sf"/>
</dbReference>
<dbReference type="Gene3D" id="2.160.10.10">
    <property type="entry name" value="Hexapeptide repeat proteins"/>
    <property type="match status" value="1"/>
</dbReference>